<dbReference type="EMBL" id="HBIU01031577">
    <property type="protein sequence ID" value="CAE0635826.1"/>
    <property type="molecule type" value="Transcribed_RNA"/>
</dbReference>
<dbReference type="Gene3D" id="2.30.30.70">
    <property type="entry name" value="Ribosomal protein L21"/>
    <property type="match status" value="1"/>
</dbReference>
<dbReference type="InterPro" id="IPR008991">
    <property type="entry name" value="Translation_prot_SH3-like_sf"/>
</dbReference>
<evidence type="ECO:0000256" key="5">
    <source>
        <dbReference type="ARBA" id="ARBA00022980"/>
    </source>
</evidence>
<dbReference type="PANTHER" id="PTHR20981">
    <property type="entry name" value="60S RIBOSOMAL PROTEIN L21"/>
    <property type="match status" value="1"/>
</dbReference>
<evidence type="ECO:0000313" key="7">
    <source>
        <dbReference type="EMBL" id="CAE0635826.1"/>
    </source>
</evidence>
<dbReference type="Pfam" id="PF01157">
    <property type="entry name" value="Ribosomal_L21e"/>
    <property type="match status" value="1"/>
</dbReference>
<dbReference type="PROSITE" id="PS01171">
    <property type="entry name" value="RIBOSOMAL_L21E"/>
    <property type="match status" value="1"/>
</dbReference>
<evidence type="ECO:0000256" key="6">
    <source>
        <dbReference type="ARBA" id="ARBA00023274"/>
    </source>
</evidence>
<dbReference type="InterPro" id="IPR001147">
    <property type="entry name" value="Ribosomal_eL21"/>
</dbReference>
<accession>A0A6T5P9Z2</accession>
<comment type="subcellular location">
    <subcellularLocation>
        <location evidence="1">Plastid</location>
        <location evidence="1">Chloroplast</location>
    </subcellularLocation>
</comment>
<dbReference type="InterPro" id="IPR036948">
    <property type="entry name" value="Ribosomal_eL21_sf"/>
</dbReference>
<name>A0A6T5P9Z2_HETAK</name>
<protein>
    <recommendedName>
        <fullName evidence="8">60S ribosomal protein L21</fullName>
    </recommendedName>
</protein>
<keyword evidence="4" id="KW-0934">Plastid</keyword>
<dbReference type="InterPro" id="IPR018259">
    <property type="entry name" value="Ribosomal_eL21_CS"/>
</dbReference>
<evidence type="ECO:0008006" key="8">
    <source>
        <dbReference type="Google" id="ProtNLM"/>
    </source>
</evidence>
<proteinExistence type="inferred from homology"/>
<reference evidence="7" key="1">
    <citation type="submission" date="2021-01" db="EMBL/GenBank/DDBJ databases">
        <authorList>
            <person name="Corre E."/>
            <person name="Pelletier E."/>
            <person name="Niang G."/>
            <person name="Scheremetjew M."/>
            <person name="Finn R."/>
            <person name="Kale V."/>
            <person name="Holt S."/>
            <person name="Cochrane G."/>
            <person name="Meng A."/>
            <person name="Brown T."/>
            <person name="Cohen L."/>
        </authorList>
    </citation>
    <scope>NUCLEOTIDE SEQUENCE</scope>
    <source>
        <strain evidence="7">CCMP3107</strain>
    </source>
</reference>
<dbReference type="FunFam" id="2.30.30.70:FF:000001">
    <property type="entry name" value="60S ribosomal protein L21"/>
    <property type="match status" value="1"/>
</dbReference>
<keyword evidence="6" id="KW-0687">Ribonucleoprotein</keyword>
<keyword evidence="3" id="KW-0150">Chloroplast</keyword>
<evidence type="ECO:0000256" key="2">
    <source>
        <dbReference type="ARBA" id="ARBA00008427"/>
    </source>
</evidence>
<keyword evidence="5" id="KW-0689">Ribosomal protein</keyword>
<dbReference type="GO" id="GO:1990904">
    <property type="term" value="C:ribonucleoprotein complex"/>
    <property type="evidence" value="ECO:0007669"/>
    <property type="project" value="UniProtKB-KW"/>
</dbReference>
<organism evidence="7">
    <name type="scientific">Heterosigma akashiwo</name>
    <name type="common">Chromophytic alga</name>
    <name type="synonym">Heterosigma carterae</name>
    <dbReference type="NCBI Taxonomy" id="2829"/>
    <lineage>
        <taxon>Eukaryota</taxon>
        <taxon>Sar</taxon>
        <taxon>Stramenopiles</taxon>
        <taxon>Ochrophyta</taxon>
        <taxon>Raphidophyceae</taxon>
        <taxon>Chattonellales</taxon>
        <taxon>Chattonellaceae</taxon>
        <taxon>Heterosigma</taxon>
    </lineage>
</organism>
<gene>
    <name evidence="7" type="ORF">HAKA00212_LOCUS14586</name>
</gene>
<dbReference type="GO" id="GO:0009507">
    <property type="term" value="C:chloroplast"/>
    <property type="evidence" value="ECO:0007669"/>
    <property type="project" value="UniProtKB-SubCell"/>
</dbReference>
<evidence type="ECO:0000256" key="4">
    <source>
        <dbReference type="ARBA" id="ARBA00022640"/>
    </source>
</evidence>
<dbReference type="GO" id="GO:0003735">
    <property type="term" value="F:structural constituent of ribosome"/>
    <property type="evidence" value="ECO:0007669"/>
    <property type="project" value="InterPro"/>
</dbReference>
<dbReference type="GO" id="GO:0006412">
    <property type="term" value="P:translation"/>
    <property type="evidence" value="ECO:0007669"/>
    <property type="project" value="InterPro"/>
</dbReference>
<evidence type="ECO:0000256" key="1">
    <source>
        <dbReference type="ARBA" id="ARBA00004229"/>
    </source>
</evidence>
<dbReference type="SUPFAM" id="SSF50104">
    <property type="entry name" value="Translation proteins SH3-like domain"/>
    <property type="match status" value="1"/>
</dbReference>
<dbReference type="AlphaFoldDB" id="A0A6T5P9Z2"/>
<dbReference type="GO" id="GO:0005840">
    <property type="term" value="C:ribosome"/>
    <property type="evidence" value="ECO:0007669"/>
    <property type="project" value="UniProtKB-KW"/>
</dbReference>
<comment type="similarity">
    <text evidence="2">Belongs to the eukaryotic ribosomal protein eL21 family.</text>
</comment>
<dbReference type="Gene3D" id="6.10.250.3260">
    <property type="match status" value="1"/>
</dbReference>
<sequence>MPHSNGYRARTRDMFAKSFRTSAVTKLSTFMVNYKVGDYVDIFADPSQHKGMPHKFYHGRTGIIFNITKRAVGVRVNKLVNGTIMQKKIHVRLEHVKPSKCRSEILRRVKENEAAKVQARETGVKVNLKRENVQPKAAYTLKKKGGFQNRDEEGNGDIETIQAKVFVDLL</sequence>
<evidence type="ECO:0000256" key="3">
    <source>
        <dbReference type="ARBA" id="ARBA00022528"/>
    </source>
</evidence>